<dbReference type="Proteomes" id="UP001231189">
    <property type="component" value="Unassembled WGS sequence"/>
</dbReference>
<dbReference type="EMBL" id="JAUUTY010000003">
    <property type="protein sequence ID" value="KAK1660411.1"/>
    <property type="molecule type" value="Genomic_DNA"/>
</dbReference>
<feature type="region of interest" description="Disordered" evidence="1">
    <location>
        <begin position="1"/>
        <end position="48"/>
    </location>
</feature>
<dbReference type="AlphaFoldDB" id="A0AAD8SNE9"/>
<feature type="compositionally biased region" description="Acidic residues" evidence="1">
    <location>
        <begin position="216"/>
        <end position="230"/>
    </location>
</feature>
<evidence type="ECO:0000313" key="2">
    <source>
        <dbReference type="EMBL" id="KAK1660411.1"/>
    </source>
</evidence>
<organism evidence="2 3">
    <name type="scientific">Lolium multiflorum</name>
    <name type="common">Italian ryegrass</name>
    <name type="synonym">Lolium perenne subsp. multiflorum</name>
    <dbReference type="NCBI Taxonomy" id="4521"/>
    <lineage>
        <taxon>Eukaryota</taxon>
        <taxon>Viridiplantae</taxon>
        <taxon>Streptophyta</taxon>
        <taxon>Embryophyta</taxon>
        <taxon>Tracheophyta</taxon>
        <taxon>Spermatophyta</taxon>
        <taxon>Magnoliopsida</taxon>
        <taxon>Liliopsida</taxon>
        <taxon>Poales</taxon>
        <taxon>Poaceae</taxon>
        <taxon>BOP clade</taxon>
        <taxon>Pooideae</taxon>
        <taxon>Poodae</taxon>
        <taxon>Poeae</taxon>
        <taxon>Poeae Chloroplast Group 2 (Poeae type)</taxon>
        <taxon>Loliodinae</taxon>
        <taxon>Loliinae</taxon>
        <taxon>Lolium</taxon>
    </lineage>
</organism>
<feature type="compositionally biased region" description="Basic and acidic residues" evidence="1">
    <location>
        <begin position="1"/>
        <end position="33"/>
    </location>
</feature>
<evidence type="ECO:0000256" key="1">
    <source>
        <dbReference type="SAM" id="MobiDB-lite"/>
    </source>
</evidence>
<proteinExistence type="predicted"/>
<reference evidence="2" key="1">
    <citation type="submission" date="2023-07" db="EMBL/GenBank/DDBJ databases">
        <title>A chromosome-level genome assembly of Lolium multiflorum.</title>
        <authorList>
            <person name="Chen Y."/>
            <person name="Copetti D."/>
            <person name="Kolliker R."/>
            <person name="Studer B."/>
        </authorList>
    </citation>
    <scope>NUCLEOTIDE SEQUENCE</scope>
    <source>
        <strain evidence="2">02402/16</strain>
        <tissue evidence="2">Leaf</tissue>
    </source>
</reference>
<keyword evidence="3" id="KW-1185">Reference proteome</keyword>
<evidence type="ECO:0000313" key="3">
    <source>
        <dbReference type="Proteomes" id="UP001231189"/>
    </source>
</evidence>
<accession>A0AAD8SNE9</accession>
<gene>
    <name evidence="2" type="ORF">QYE76_048570</name>
</gene>
<name>A0AAD8SNE9_LOLMU</name>
<protein>
    <submittedName>
        <fullName evidence="2">Uncharacterized protein</fullName>
    </submittedName>
</protein>
<comment type="caution">
    <text evidence="2">The sequence shown here is derived from an EMBL/GenBank/DDBJ whole genome shotgun (WGS) entry which is preliminary data.</text>
</comment>
<feature type="region of interest" description="Disordered" evidence="1">
    <location>
        <begin position="203"/>
        <end position="230"/>
    </location>
</feature>
<sequence>MSTMREENADGVEGEREEERDHKSAGHVLEGHTRSRARPQAKARADDLRKRAAARMARTSRPVALDAAAVGRGMRGCWRGGDFLPLAFRAGTELTQLPSRTASTLLRFGPDAATATVAMDPVKWDEMRNKSKAELMAQLNELKAELKRPPPVAPNKQMEELRPFLVEMSKKIKAELREVYRNREPLILDLRLNSKEDPCCTAASPPGVVMLPASSEDGEAFSEDGEGNEA</sequence>